<dbReference type="GO" id="GO:0005524">
    <property type="term" value="F:ATP binding"/>
    <property type="evidence" value="ECO:0007669"/>
    <property type="project" value="UniProtKB-UniRule"/>
</dbReference>
<keyword evidence="3 6" id="KW-0547">Nucleotide-binding</keyword>
<dbReference type="SMART" id="SM00220">
    <property type="entry name" value="S_TKc"/>
    <property type="match status" value="1"/>
</dbReference>
<sequence length="313" mass="36172">MKIIGQGAFAKVYEIFDEHRHETVAVKVLNANYTHYGLNDIRGSCLIRLLDAFVIGYHCFLVFPLHTSYGIHDFSTYFQKALKSKDTNKIGGAWIKLSEITYQLLKALSFLKVNEWIHADIKVDNILFLNDFHQSVELSLIDFGNSMPLSDAPLYYDDYEVQNPSYRAPEVTMGMPFKESIDMWSLGCVLGECVTGSVIFEEGHRLSFHLFPSHIYQNSLHWNNYKTLLGTSLHRNYDLPSVCMKRKLCGLLGVSNIEFLDILSKMFEYDPNQRITPDEALRHPFVAEFRSQFTSYRNAETNIKSIRKKRKAR</sequence>
<keyword evidence="5 6" id="KW-0067">ATP-binding</keyword>
<dbReference type="EMBL" id="ML004909">
    <property type="protein sequence ID" value="RKP22118.1"/>
    <property type="molecule type" value="Genomic_DNA"/>
</dbReference>
<dbReference type="InterPro" id="IPR017441">
    <property type="entry name" value="Protein_kinase_ATP_BS"/>
</dbReference>
<keyword evidence="1" id="KW-0723">Serine/threonine-protein kinase</keyword>
<dbReference type="Proteomes" id="UP000281549">
    <property type="component" value="Unassembled WGS sequence"/>
</dbReference>
<dbReference type="GO" id="GO:0004674">
    <property type="term" value="F:protein serine/threonine kinase activity"/>
    <property type="evidence" value="ECO:0007669"/>
    <property type="project" value="UniProtKB-KW"/>
</dbReference>
<accession>A0A4P9YR66</accession>
<dbReference type="PROSITE" id="PS00107">
    <property type="entry name" value="PROTEIN_KINASE_ATP"/>
    <property type="match status" value="1"/>
</dbReference>
<gene>
    <name evidence="8" type="ORF">ROZALSC1DRAFT_26501</name>
</gene>
<dbReference type="InterPro" id="IPR011009">
    <property type="entry name" value="Kinase-like_dom_sf"/>
</dbReference>
<keyword evidence="4 8" id="KW-0418">Kinase</keyword>
<evidence type="ECO:0000313" key="8">
    <source>
        <dbReference type="EMBL" id="RKP22118.1"/>
    </source>
</evidence>
<evidence type="ECO:0000256" key="6">
    <source>
        <dbReference type="PROSITE-ProRule" id="PRU10141"/>
    </source>
</evidence>
<proteinExistence type="predicted"/>
<evidence type="ECO:0000256" key="5">
    <source>
        <dbReference type="ARBA" id="ARBA00022840"/>
    </source>
</evidence>
<evidence type="ECO:0000256" key="4">
    <source>
        <dbReference type="ARBA" id="ARBA00022777"/>
    </source>
</evidence>
<organism evidence="8 9">
    <name type="scientific">Rozella allomycis (strain CSF55)</name>
    <dbReference type="NCBI Taxonomy" id="988480"/>
    <lineage>
        <taxon>Eukaryota</taxon>
        <taxon>Fungi</taxon>
        <taxon>Fungi incertae sedis</taxon>
        <taxon>Cryptomycota</taxon>
        <taxon>Cryptomycota incertae sedis</taxon>
        <taxon>Rozella</taxon>
    </lineage>
</organism>
<dbReference type="Gene3D" id="1.10.510.10">
    <property type="entry name" value="Transferase(Phosphotransferase) domain 1"/>
    <property type="match status" value="1"/>
</dbReference>
<feature type="domain" description="Protein kinase" evidence="7">
    <location>
        <begin position="1"/>
        <end position="286"/>
    </location>
</feature>
<dbReference type="Gene3D" id="3.30.200.20">
    <property type="entry name" value="Phosphorylase Kinase, domain 1"/>
    <property type="match status" value="1"/>
</dbReference>
<dbReference type="PANTHER" id="PTHR24058">
    <property type="entry name" value="DUAL SPECIFICITY PROTEIN KINASE"/>
    <property type="match status" value="1"/>
</dbReference>
<dbReference type="InterPro" id="IPR000719">
    <property type="entry name" value="Prot_kinase_dom"/>
</dbReference>
<evidence type="ECO:0000256" key="2">
    <source>
        <dbReference type="ARBA" id="ARBA00022679"/>
    </source>
</evidence>
<evidence type="ECO:0000259" key="7">
    <source>
        <dbReference type="PROSITE" id="PS50011"/>
    </source>
</evidence>
<dbReference type="AlphaFoldDB" id="A0A4P9YR66"/>
<dbReference type="Pfam" id="PF00069">
    <property type="entry name" value="Pkinase"/>
    <property type="match status" value="1"/>
</dbReference>
<protein>
    <submittedName>
        <fullName evidence="8">Kinase-like protein</fullName>
    </submittedName>
</protein>
<feature type="binding site" evidence="6">
    <location>
        <position position="27"/>
    </location>
    <ligand>
        <name>ATP</name>
        <dbReference type="ChEBI" id="CHEBI:30616"/>
    </ligand>
</feature>
<evidence type="ECO:0000313" key="9">
    <source>
        <dbReference type="Proteomes" id="UP000281549"/>
    </source>
</evidence>
<evidence type="ECO:0000256" key="3">
    <source>
        <dbReference type="ARBA" id="ARBA00022741"/>
    </source>
</evidence>
<dbReference type="InterPro" id="IPR050494">
    <property type="entry name" value="Ser_Thr_dual-spec_kinase"/>
</dbReference>
<dbReference type="PROSITE" id="PS50011">
    <property type="entry name" value="PROTEIN_KINASE_DOM"/>
    <property type="match status" value="1"/>
</dbReference>
<keyword evidence="2" id="KW-0808">Transferase</keyword>
<dbReference type="SUPFAM" id="SSF56112">
    <property type="entry name" value="Protein kinase-like (PK-like)"/>
    <property type="match status" value="1"/>
</dbReference>
<reference evidence="9" key="1">
    <citation type="journal article" date="2018" name="Nat. Microbiol.">
        <title>Leveraging single-cell genomics to expand the fungal tree of life.</title>
        <authorList>
            <person name="Ahrendt S.R."/>
            <person name="Quandt C.A."/>
            <person name="Ciobanu D."/>
            <person name="Clum A."/>
            <person name="Salamov A."/>
            <person name="Andreopoulos B."/>
            <person name="Cheng J.F."/>
            <person name="Woyke T."/>
            <person name="Pelin A."/>
            <person name="Henrissat B."/>
            <person name="Reynolds N.K."/>
            <person name="Benny G.L."/>
            <person name="Smith M.E."/>
            <person name="James T.Y."/>
            <person name="Grigoriev I.V."/>
        </authorList>
    </citation>
    <scope>NUCLEOTIDE SEQUENCE [LARGE SCALE GENOMIC DNA]</scope>
    <source>
        <strain evidence="9">CSF55</strain>
    </source>
</reference>
<name>A0A4P9YR66_ROZAC</name>
<evidence type="ECO:0000256" key="1">
    <source>
        <dbReference type="ARBA" id="ARBA00022527"/>
    </source>
</evidence>